<dbReference type="SUPFAM" id="SSF52540">
    <property type="entry name" value="P-loop containing nucleoside triphosphate hydrolases"/>
    <property type="match status" value="1"/>
</dbReference>
<evidence type="ECO:0000313" key="16">
    <source>
        <dbReference type="EMBL" id="HIZ88509.1"/>
    </source>
</evidence>
<dbReference type="Proteomes" id="UP000824176">
    <property type="component" value="Unassembled WGS sequence"/>
</dbReference>
<reference evidence="16" key="2">
    <citation type="submission" date="2021-04" db="EMBL/GenBank/DDBJ databases">
        <authorList>
            <person name="Gilroy R."/>
        </authorList>
    </citation>
    <scope>NUCLEOTIDE SEQUENCE</scope>
    <source>
        <strain evidence="16">ChiW4-1371</strain>
    </source>
</reference>
<evidence type="ECO:0000256" key="13">
    <source>
        <dbReference type="SAM" id="MobiDB-lite"/>
    </source>
</evidence>
<dbReference type="PANTHER" id="PTHR30153">
    <property type="entry name" value="REPLICATIVE DNA HELICASE DNAB"/>
    <property type="match status" value="1"/>
</dbReference>
<evidence type="ECO:0000256" key="8">
    <source>
        <dbReference type="ARBA" id="ARBA00023125"/>
    </source>
</evidence>
<dbReference type="GO" id="GO:1990077">
    <property type="term" value="C:primosome complex"/>
    <property type="evidence" value="ECO:0007669"/>
    <property type="project" value="UniProtKB-UniRule"/>
</dbReference>
<comment type="caution">
    <text evidence="16">The sequence shown here is derived from an EMBL/GenBank/DDBJ whole genome shotgun (WGS) entry which is preliminary data.</text>
</comment>
<comment type="function">
    <text evidence="12">The main replicative DNA helicase, it participates in initiation and elongation during chromosome replication. Travels ahead of the DNA replisome, separating dsDNA into templates for DNA synthesis. A processive ATP-dependent 5'-3' DNA helicase it has DNA-dependent ATPase activity.</text>
</comment>
<evidence type="ECO:0000256" key="5">
    <source>
        <dbReference type="ARBA" id="ARBA00022801"/>
    </source>
</evidence>
<dbReference type="PROSITE" id="PS50162">
    <property type="entry name" value="RECA_2"/>
    <property type="match status" value="1"/>
</dbReference>
<comment type="similarity">
    <text evidence="1 12">Belongs to the helicase family. DnaB subfamily.</text>
</comment>
<dbReference type="CDD" id="cd00984">
    <property type="entry name" value="DnaB_C"/>
    <property type="match status" value="1"/>
</dbReference>
<evidence type="ECO:0000259" key="14">
    <source>
        <dbReference type="PROSITE" id="PS50162"/>
    </source>
</evidence>
<sequence length="483" mass="53305">MDNVSAKVPPHSLEAEQAVIASILIDNNAAEEIINNLNADDFYQPAHKVILGALHNLNKKGQALDLVTLFSQLTDENNIEKAGGIEYISELVNTVPNAANADKYIDILKEKAALRSLISAGSQISSLGYEVSEDVEILIDKAQDITSNLGDAANLRRFVEPISHVLERHQEQLNKIQQENQSGNKDITGVPSGFEALDKITNGFQKSDLIVTAGRPGMGKTAFGLSVLLNAAQAGKTCAFFSLEMSSESLVKRLISAIAHIGQKTLRTGNFTSDEIERYIEANNILEKLPIYLDDTPAVTVNQIKSKCRKLYNAGTLDIIFVDYLQIMGYGKNLQNREQQISEISRSLKGMAKEFNVPVIALAQVNRNVEKSDNKRPRLSDLRESGAIEQDADIIMFLYRDKVYNPDTAYKNVAEIIIEKHRNGEQGTAYVEFNAAYTHFDKDVKVDQKEMEALARSTIKKVKTGTGRKGSSSKVSEDGEVLE</sequence>
<dbReference type="AlphaFoldDB" id="A0A9D2GST0"/>
<accession>A0A9D2GST0</accession>
<dbReference type="GO" id="GO:0005829">
    <property type="term" value="C:cytosol"/>
    <property type="evidence" value="ECO:0007669"/>
    <property type="project" value="TreeGrafter"/>
</dbReference>
<dbReference type="InterPro" id="IPR016136">
    <property type="entry name" value="DNA_helicase_N/primase_C"/>
</dbReference>
<evidence type="ECO:0000256" key="2">
    <source>
        <dbReference type="ARBA" id="ARBA00022515"/>
    </source>
</evidence>
<evidence type="ECO:0000313" key="17">
    <source>
        <dbReference type="Proteomes" id="UP000824176"/>
    </source>
</evidence>
<dbReference type="GO" id="GO:0006281">
    <property type="term" value="P:DNA repair"/>
    <property type="evidence" value="ECO:0007669"/>
    <property type="project" value="InterPro"/>
</dbReference>
<evidence type="ECO:0000259" key="15">
    <source>
        <dbReference type="PROSITE" id="PS51199"/>
    </source>
</evidence>
<organism evidence="16 17">
    <name type="scientific">Candidatus Mucispirillum faecigallinarum</name>
    <dbReference type="NCBI Taxonomy" id="2838699"/>
    <lineage>
        <taxon>Bacteria</taxon>
        <taxon>Pseudomonadati</taxon>
        <taxon>Deferribacterota</taxon>
        <taxon>Deferribacteres</taxon>
        <taxon>Deferribacterales</taxon>
        <taxon>Mucispirillaceae</taxon>
        <taxon>Mucispirillum</taxon>
    </lineage>
</organism>
<dbReference type="InterPro" id="IPR036185">
    <property type="entry name" value="DNA_heli_DnaB-like_N_sf"/>
</dbReference>
<evidence type="ECO:0000256" key="9">
    <source>
        <dbReference type="ARBA" id="ARBA00023235"/>
    </source>
</evidence>
<dbReference type="Gene3D" id="1.10.860.10">
    <property type="entry name" value="DNAb Helicase, Chain A"/>
    <property type="match status" value="1"/>
</dbReference>
<dbReference type="Pfam" id="PF00772">
    <property type="entry name" value="DnaB"/>
    <property type="match status" value="1"/>
</dbReference>
<keyword evidence="7 12" id="KW-0067">ATP-binding</keyword>
<gene>
    <name evidence="16" type="primary">dnaB</name>
    <name evidence="16" type="ORF">H9804_01060</name>
</gene>
<dbReference type="GO" id="GO:0140664">
    <property type="term" value="F:ATP-dependent DNA damage sensor activity"/>
    <property type="evidence" value="ECO:0007669"/>
    <property type="project" value="InterPro"/>
</dbReference>
<comment type="catalytic activity">
    <reaction evidence="10 12">
        <text>ATP + H2O = ADP + phosphate + H(+)</text>
        <dbReference type="Rhea" id="RHEA:13065"/>
        <dbReference type="ChEBI" id="CHEBI:15377"/>
        <dbReference type="ChEBI" id="CHEBI:15378"/>
        <dbReference type="ChEBI" id="CHEBI:30616"/>
        <dbReference type="ChEBI" id="CHEBI:43474"/>
        <dbReference type="ChEBI" id="CHEBI:456216"/>
        <dbReference type="EC" id="5.6.2.3"/>
    </reaction>
</comment>
<dbReference type="InterPro" id="IPR007694">
    <property type="entry name" value="DNA_helicase_DnaB-like_C"/>
</dbReference>
<dbReference type="EC" id="5.6.2.3" evidence="11 12"/>
<dbReference type="GO" id="GO:0003677">
    <property type="term" value="F:DNA binding"/>
    <property type="evidence" value="ECO:0007669"/>
    <property type="project" value="UniProtKB-UniRule"/>
</dbReference>
<evidence type="ECO:0000256" key="1">
    <source>
        <dbReference type="ARBA" id="ARBA00008428"/>
    </source>
</evidence>
<dbReference type="EMBL" id="DXAQ01000016">
    <property type="protein sequence ID" value="HIZ88509.1"/>
    <property type="molecule type" value="Genomic_DNA"/>
</dbReference>
<evidence type="ECO:0000256" key="10">
    <source>
        <dbReference type="ARBA" id="ARBA00048954"/>
    </source>
</evidence>
<evidence type="ECO:0000256" key="11">
    <source>
        <dbReference type="NCBIfam" id="TIGR00665"/>
    </source>
</evidence>
<dbReference type="SUPFAM" id="SSF48024">
    <property type="entry name" value="N-terminal domain of DnaB helicase"/>
    <property type="match status" value="1"/>
</dbReference>
<keyword evidence="3 12" id="KW-0235">DNA replication</keyword>
<feature type="region of interest" description="Disordered" evidence="13">
    <location>
        <begin position="457"/>
        <end position="483"/>
    </location>
</feature>
<dbReference type="GO" id="GO:0016787">
    <property type="term" value="F:hydrolase activity"/>
    <property type="evidence" value="ECO:0007669"/>
    <property type="project" value="UniProtKB-KW"/>
</dbReference>
<evidence type="ECO:0000256" key="7">
    <source>
        <dbReference type="ARBA" id="ARBA00022840"/>
    </source>
</evidence>
<dbReference type="Gene3D" id="3.40.50.300">
    <property type="entry name" value="P-loop containing nucleotide triphosphate hydrolases"/>
    <property type="match status" value="1"/>
</dbReference>
<keyword evidence="9" id="KW-0413">Isomerase</keyword>
<feature type="domain" description="SF4 helicase" evidence="15">
    <location>
        <begin position="183"/>
        <end position="447"/>
    </location>
</feature>
<reference evidence="16" key="1">
    <citation type="journal article" date="2021" name="PeerJ">
        <title>Extensive microbial diversity within the chicken gut microbiome revealed by metagenomics and culture.</title>
        <authorList>
            <person name="Gilroy R."/>
            <person name="Ravi A."/>
            <person name="Getino M."/>
            <person name="Pursley I."/>
            <person name="Horton D.L."/>
            <person name="Alikhan N.F."/>
            <person name="Baker D."/>
            <person name="Gharbi K."/>
            <person name="Hall N."/>
            <person name="Watson M."/>
            <person name="Adriaenssens E.M."/>
            <person name="Foster-Nyarko E."/>
            <person name="Jarju S."/>
            <person name="Secka A."/>
            <person name="Antonio M."/>
            <person name="Oren A."/>
            <person name="Chaudhuri R.R."/>
            <person name="La Ragione R."/>
            <person name="Hildebrand F."/>
            <person name="Pallen M.J."/>
        </authorList>
    </citation>
    <scope>NUCLEOTIDE SEQUENCE</scope>
    <source>
        <strain evidence="16">ChiW4-1371</strain>
    </source>
</reference>
<dbReference type="GO" id="GO:0005524">
    <property type="term" value="F:ATP binding"/>
    <property type="evidence" value="ECO:0007669"/>
    <property type="project" value="UniProtKB-UniRule"/>
</dbReference>
<keyword evidence="6 12" id="KW-0347">Helicase</keyword>
<dbReference type="PROSITE" id="PS51199">
    <property type="entry name" value="SF4_HELICASE"/>
    <property type="match status" value="1"/>
</dbReference>
<keyword evidence="5 12" id="KW-0378">Hydrolase</keyword>
<dbReference type="PANTHER" id="PTHR30153:SF2">
    <property type="entry name" value="REPLICATIVE DNA HELICASE"/>
    <property type="match status" value="1"/>
</dbReference>
<protein>
    <recommendedName>
        <fullName evidence="11 12">Replicative DNA helicase</fullName>
        <ecNumber evidence="11 12">5.6.2.3</ecNumber>
    </recommendedName>
</protein>
<dbReference type="InterPro" id="IPR027417">
    <property type="entry name" value="P-loop_NTPase"/>
</dbReference>
<dbReference type="NCBIfam" id="TIGR00665">
    <property type="entry name" value="DnaB"/>
    <property type="match status" value="1"/>
</dbReference>
<evidence type="ECO:0000256" key="12">
    <source>
        <dbReference type="RuleBase" id="RU362085"/>
    </source>
</evidence>
<name>A0A9D2GST0_9BACT</name>
<dbReference type="GO" id="GO:0006269">
    <property type="term" value="P:DNA replication, synthesis of primer"/>
    <property type="evidence" value="ECO:0007669"/>
    <property type="project" value="UniProtKB-UniRule"/>
</dbReference>
<dbReference type="GO" id="GO:0043139">
    <property type="term" value="F:5'-3' DNA helicase activity"/>
    <property type="evidence" value="ECO:0007669"/>
    <property type="project" value="UniProtKB-EC"/>
</dbReference>
<evidence type="ECO:0000256" key="3">
    <source>
        <dbReference type="ARBA" id="ARBA00022705"/>
    </source>
</evidence>
<dbReference type="InterPro" id="IPR007693">
    <property type="entry name" value="DNA_helicase_DnaB-like_N"/>
</dbReference>
<dbReference type="Pfam" id="PF03796">
    <property type="entry name" value="DnaB_C"/>
    <property type="match status" value="1"/>
</dbReference>
<keyword evidence="2 12" id="KW-0639">Primosome</keyword>
<keyword evidence="4 12" id="KW-0547">Nucleotide-binding</keyword>
<dbReference type="InterPro" id="IPR020588">
    <property type="entry name" value="RecA_ATP-bd"/>
</dbReference>
<evidence type="ECO:0000256" key="4">
    <source>
        <dbReference type="ARBA" id="ARBA00022741"/>
    </source>
</evidence>
<proteinExistence type="inferred from homology"/>
<feature type="domain" description="RecA family profile 1" evidence="14">
    <location>
        <begin position="186"/>
        <end position="365"/>
    </location>
</feature>
<evidence type="ECO:0000256" key="6">
    <source>
        <dbReference type="ARBA" id="ARBA00022806"/>
    </source>
</evidence>
<keyword evidence="8 12" id="KW-0238">DNA-binding</keyword>
<dbReference type="InterPro" id="IPR007692">
    <property type="entry name" value="DNA_helicase_DnaB"/>
</dbReference>